<keyword evidence="1" id="KW-0812">Transmembrane</keyword>
<evidence type="ECO:0000313" key="2">
    <source>
        <dbReference type="EMBL" id="TCC49886.1"/>
    </source>
</evidence>
<reference evidence="2 3" key="1">
    <citation type="submission" date="2019-02" db="EMBL/GenBank/DDBJ databases">
        <title>Kribbella capetownensis sp. nov. and Kribbella speibonae sp. nov., isolated from soil.</title>
        <authorList>
            <person name="Curtis S.M."/>
            <person name="Norton I."/>
            <person name="Everest G.J."/>
            <person name="Meyers P.R."/>
        </authorList>
    </citation>
    <scope>NUCLEOTIDE SEQUENCE [LARGE SCALE GENOMIC DNA]</scope>
    <source>
        <strain evidence="2 3">YM53</strain>
    </source>
</reference>
<feature type="transmembrane region" description="Helical" evidence="1">
    <location>
        <begin position="213"/>
        <end position="232"/>
    </location>
</feature>
<name>A0A4R0JX62_9ACTN</name>
<dbReference type="OrthoDB" id="5173393at2"/>
<feature type="transmembrane region" description="Helical" evidence="1">
    <location>
        <begin position="15"/>
        <end position="35"/>
    </location>
</feature>
<evidence type="ECO:0008006" key="4">
    <source>
        <dbReference type="Google" id="ProtNLM"/>
    </source>
</evidence>
<dbReference type="AlphaFoldDB" id="A0A4R0JX62"/>
<keyword evidence="3" id="KW-1185">Reference proteome</keyword>
<organism evidence="2 3">
    <name type="scientific">Kribbella capetownensis</name>
    <dbReference type="NCBI Taxonomy" id="1572659"/>
    <lineage>
        <taxon>Bacteria</taxon>
        <taxon>Bacillati</taxon>
        <taxon>Actinomycetota</taxon>
        <taxon>Actinomycetes</taxon>
        <taxon>Propionibacteriales</taxon>
        <taxon>Kribbellaceae</taxon>
        <taxon>Kribbella</taxon>
    </lineage>
</organism>
<gene>
    <name evidence="2" type="ORF">E0H75_16360</name>
</gene>
<proteinExistence type="predicted"/>
<evidence type="ECO:0000256" key="1">
    <source>
        <dbReference type="SAM" id="Phobius"/>
    </source>
</evidence>
<feature type="transmembrane region" description="Helical" evidence="1">
    <location>
        <begin position="99"/>
        <end position="126"/>
    </location>
</feature>
<feature type="transmembrane region" description="Helical" evidence="1">
    <location>
        <begin position="175"/>
        <end position="201"/>
    </location>
</feature>
<feature type="transmembrane region" description="Helical" evidence="1">
    <location>
        <begin position="283"/>
        <end position="302"/>
    </location>
</feature>
<comment type="caution">
    <text evidence="2">The sequence shown here is derived from an EMBL/GenBank/DDBJ whole genome shotgun (WGS) entry which is preliminary data.</text>
</comment>
<sequence>MRGIWTLPDAPKSSVLRGLVVAVAVVQSVVLGLLARRGSWLSDDLDFLVQGSRGFAPAELLTPVNDHIAPGLRFVYAVFAKVAPLNHDFTVGWRTVMQALAITLMGLLLLRLLGSSWWVLLGTLFYALTPLSMPSFMSLSSGVNNLSAHVFGLLLLHATIDWYDGHRRALAYGPLALLISLACWEKSGLILVTAIALALYLREQPMRVWLGKTWPFAAALAAPIVAFGTLYLTRGNPSRGRVLSASQLLELIARGFEVPVSAAVGGPWRWAPAGQPLSLAAPPVAAVVLGALVGGLLLVVAFRHNHRALLLWASVVSYVLVTVALVSYGRFTGFGSVFTVHYHYWSDLSIPLTLAVVLSASTVRIAVPAVGLACLLVGVVVSDVGFAGPWGRNPAKAYFATVTAELDRTGPNVNLWDTSMPQPIGTALMSDPRLSPVLRMAGKEFRLQAAGSEPLLVDDTGHIRPAPFAVWSRAEPPTRGNSFCNLLVHGTEPLTIRLTPVQNEVATAEWFIKAAYFSNRENQVSVELLDADGNIAALPAADWPAGVGSMYLGPSHRIRATEVRLRSSDPATNLCVENLEIGLPR</sequence>
<dbReference type="Proteomes" id="UP000293342">
    <property type="component" value="Unassembled WGS sequence"/>
</dbReference>
<feature type="transmembrane region" description="Helical" evidence="1">
    <location>
        <begin position="348"/>
        <end position="381"/>
    </location>
</feature>
<accession>A0A4R0JX62</accession>
<dbReference type="RefSeq" id="WP_131514404.1">
    <property type="nucleotide sequence ID" value="NZ_SJKD01000003.1"/>
</dbReference>
<feature type="transmembrane region" description="Helical" evidence="1">
    <location>
        <begin position="309"/>
        <end position="328"/>
    </location>
</feature>
<evidence type="ECO:0000313" key="3">
    <source>
        <dbReference type="Proteomes" id="UP000293342"/>
    </source>
</evidence>
<dbReference type="EMBL" id="SJKD01000003">
    <property type="protein sequence ID" value="TCC49886.1"/>
    <property type="molecule type" value="Genomic_DNA"/>
</dbReference>
<keyword evidence="1" id="KW-0472">Membrane</keyword>
<keyword evidence="1" id="KW-1133">Transmembrane helix</keyword>
<protein>
    <recommendedName>
        <fullName evidence="4">Glycosyltransferase RgtA/B/C/D-like domain-containing protein</fullName>
    </recommendedName>
</protein>